<dbReference type="Pfam" id="PF06983">
    <property type="entry name" value="3-dmu-9_3-mt"/>
    <property type="match status" value="1"/>
</dbReference>
<gene>
    <name evidence="2" type="ORF">IDH45_08945</name>
</gene>
<evidence type="ECO:0000259" key="1">
    <source>
        <dbReference type="Pfam" id="PF06983"/>
    </source>
</evidence>
<dbReference type="AlphaFoldDB" id="A0A927C8P4"/>
<dbReference type="RefSeq" id="WP_190926688.1">
    <property type="nucleotide sequence ID" value="NZ_JACXJA010000008.1"/>
</dbReference>
<dbReference type="EMBL" id="JACXJA010000008">
    <property type="protein sequence ID" value="MBD2862107.1"/>
    <property type="molecule type" value="Genomic_DNA"/>
</dbReference>
<dbReference type="PIRSF" id="PIRSF021700">
    <property type="entry name" value="3_dmu_93_MTrfase"/>
    <property type="match status" value="1"/>
</dbReference>
<evidence type="ECO:0000313" key="3">
    <source>
        <dbReference type="Proteomes" id="UP000639396"/>
    </source>
</evidence>
<dbReference type="Proteomes" id="UP000639396">
    <property type="component" value="Unassembled WGS sequence"/>
</dbReference>
<organism evidence="2 3">
    <name type="scientific">Paenibacillus oceani</name>
    <dbReference type="NCBI Taxonomy" id="2772510"/>
    <lineage>
        <taxon>Bacteria</taxon>
        <taxon>Bacillati</taxon>
        <taxon>Bacillota</taxon>
        <taxon>Bacilli</taxon>
        <taxon>Bacillales</taxon>
        <taxon>Paenibacillaceae</taxon>
        <taxon>Paenibacillus</taxon>
    </lineage>
</organism>
<feature type="domain" description="PhnB-like" evidence="1">
    <location>
        <begin position="6"/>
        <end position="123"/>
    </location>
</feature>
<name>A0A927C8P4_9BACL</name>
<evidence type="ECO:0000313" key="2">
    <source>
        <dbReference type="EMBL" id="MBD2862107.1"/>
    </source>
</evidence>
<proteinExistence type="predicted"/>
<dbReference type="InterPro" id="IPR009725">
    <property type="entry name" value="3_dmu_93_MTrfase"/>
</dbReference>
<dbReference type="InterPro" id="IPR029068">
    <property type="entry name" value="Glyas_Bleomycin-R_OHBP_Dase"/>
</dbReference>
<keyword evidence="3" id="KW-1185">Reference proteome</keyword>
<dbReference type="CDD" id="cd06588">
    <property type="entry name" value="PhnB_like"/>
    <property type="match status" value="1"/>
</dbReference>
<comment type="caution">
    <text evidence="2">The sequence shown here is derived from an EMBL/GenBank/DDBJ whole genome shotgun (WGS) entry which is preliminary data.</text>
</comment>
<dbReference type="PANTHER" id="PTHR33990">
    <property type="entry name" value="PROTEIN YJDN-RELATED"/>
    <property type="match status" value="1"/>
</dbReference>
<dbReference type="InterPro" id="IPR028973">
    <property type="entry name" value="PhnB-like"/>
</dbReference>
<dbReference type="Gene3D" id="3.10.180.10">
    <property type="entry name" value="2,3-Dihydroxybiphenyl 1,2-Dioxygenase, domain 1"/>
    <property type="match status" value="1"/>
</dbReference>
<reference evidence="2" key="1">
    <citation type="submission" date="2020-09" db="EMBL/GenBank/DDBJ databases">
        <title>A novel bacterium of genus Paenibacillus, isolated from South China Sea.</title>
        <authorList>
            <person name="Huang H."/>
            <person name="Mo K."/>
            <person name="Hu Y."/>
        </authorList>
    </citation>
    <scope>NUCLEOTIDE SEQUENCE</scope>
    <source>
        <strain evidence="2">IB182363</strain>
    </source>
</reference>
<sequence>MEKKIQKITSNLWFDNQAEEAAQFYTSIFSNSSIGRMTRFGKGGRGGEQGTVMTVEFRLDGQEFVALNGGPQFQFTEAISFIVNCEDQDELDYYWEKLTEGGDEKAQVCGWLKDKYGVSWQVVPARLTEMICDPDPEKSERVMQALLQTKNKINIMKLQQAYEGEGLLY</sequence>
<accession>A0A927C8P4</accession>
<protein>
    <submittedName>
        <fullName evidence="2">VOC family protein</fullName>
    </submittedName>
</protein>
<dbReference type="SUPFAM" id="SSF54593">
    <property type="entry name" value="Glyoxalase/Bleomycin resistance protein/Dihydroxybiphenyl dioxygenase"/>
    <property type="match status" value="1"/>
</dbReference>
<dbReference type="PANTHER" id="PTHR33990:SF2">
    <property type="entry name" value="PHNB-LIKE DOMAIN-CONTAINING PROTEIN"/>
    <property type="match status" value="1"/>
</dbReference>